<evidence type="ECO:0000256" key="1">
    <source>
        <dbReference type="SAM" id="Phobius"/>
    </source>
</evidence>
<keyword evidence="1" id="KW-0812">Transmembrane</keyword>
<proteinExistence type="predicted"/>
<evidence type="ECO:0000313" key="2">
    <source>
        <dbReference type="EMBL" id="OCT74205.1"/>
    </source>
</evidence>
<keyword evidence="1" id="KW-1133">Transmembrane helix</keyword>
<evidence type="ECO:0000313" key="3">
    <source>
        <dbReference type="Proteomes" id="UP000694892"/>
    </source>
</evidence>
<name>A0A974CK97_XENLA</name>
<accession>A0A974CK97</accession>
<gene>
    <name evidence="2" type="ORF">XELAEV_18033162mg</name>
</gene>
<keyword evidence="1" id="KW-0472">Membrane</keyword>
<reference evidence="3" key="1">
    <citation type="journal article" date="2016" name="Nature">
        <title>Genome evolution in the allotetraploid frog Xenopus laevis.</title>
        <authorList>
            <person name="Session A.M."/>
            <person name="Uno Y."/>
            <person name="Kwon T."/>
            <person name="Chapman J.A."/>
            <person name="Toyoda A."/>
            <person name="Takahashi S."/>
            <person name="Fukui A."/>
            <person name="Hikosaka A."/>
            <person name="Suzuki A."/>
            <person name="Kondo M."/>
            <person name="van Heeringen S.J."/>
            <person name="Quigley I."/>
            <person name="Heinz S."/>
            <person name="Ogino H."/>
            <person name="Ochi H."/>
            <person name="Hellsten U."/>
            <person name="Lyons J.B."/>
            <person name="Simakov O."/>
            <person name="Putnam N."/>
            <person name="Stites J."/>
            <person name="Kuroki Y."/>
            <person name="Tanaka T."/>
            <person name="Michiue T."/>
            <person name="Watanabe M."/>
            <person name="Bogdanovic O."/>
            <person name="Lister R."/>
            <person name="Georgiou G."/>
            <person name="Paranjpe S.S."/>
            <person name="van Kruijsbergen I."/>
            <person name="Shu S."/>
            <person name="Carlson J."/>
            <person name="Kinoshita T."/>
            <person name="Ohta Y."/>
            <person name="Mawaribuchi S."/>
            <person name="Jenkins J."/>
            <person name="Grimwood J."/>
            <person name="Schmutz J."/>
            <person name="Mitros T."/>
            <person name="Mozaffari S.V."/>
            <person name="Suzuki Y."/>
            <person name="Haramoto Y."/>
            <person name="Yamamoto T.S."/>
            <person name="Takagi C."/>
            <person name="Heald R."/>
            <person name="Miller K."/>
            <person name="Haudenschild C."/>
            <person name="Kitzman J."/>
            <person name="Nakayama T."/>
            <person name="Izutsu Y."/>
            <person name="Robert J."/>
            <person name="Fortriede J."/>
            <person name="Burns K."/>
            <person name="Lotay V."/>
            <person name="Karimi K."/>
            <person name="Yasuoka Y."/>
            <person name="Dichmann D.S."/>
            <person name="Flajnik M.F."/>
            <person name="Houston D.W."/>
            <person name="Shendure J."/>
            <person name="DuPasquier L."/>
            <person name="Vize P.D."/>
            <person name="Zorn A.M."/>
            <person name="Ito M."/>
            <person name="Marcotte E.M."/>
            <person name="Wallingford J.B."/>
            <person name="Ito Y."/>
            <person name="Asashima M."/>
            <person name="Ueno N."/>
            <person name="Matsuda Y."/>
            <person name="Veenstra G.J."/>
            <person name="Fujiyama A."/>
            <person name="Harland R.M."/>
            <person name="Taira M."/>
            <person name="Rokhsar D.S."/>
        </authorList>
    </citation>
    <scope>NUCLEOTIDE SEQUENCE [LARGE SCALE GENOMIC DNA]</scope>
    <source>
        <strain evidence="3">J</strain>
    </source>
</reference>
<dbReference type="AlphaFoldDB" id="A0A974CK97"/>
<dbReference type="EMBL" id="CM004477">
    <property type="protein sequence ID" value="OCT74205.1"/>
    <property type="molecule type" value="Genomic_DNA"/>
</dbReference>
<feature type="transmembrane region" description="Helical" evidence="1">
    <location>
        <begin position="57"/>
        <end position="75"/>
    </location>
</feature>
<sequence>MNHIQYIGTEEVIIQPSASLLYRCAGVMCSLLFWLYFGNWHYSKTVIAELYYTSDSIDVALHVVLCIYVVHSIALEKDRGTALYI</sequence>
<dbReference type="Proteomes" id="UP000694892">
    <property type="component" value="Chromosome 6S"/>
</dbReference>
<protein>
    <submittedName>
        <fullName evidence="2">Uncharacterized protein</fullName>
    </submittedName>
</protein>
<organism evidence="2 3">
    <name type="scientific">Xenopus laevis</name>
    <name type="common">African clawed frog</name>
    <dbReference type="NCBI Taxonomy" id="8355"/>
    <lineage>
        <taxon>Eukaryota</taxon>
        <taxon>Metazoa</taxon>
        <taxon>Chordata</taxon>
        <taxon>Craniata</taxon>
        <taxon>Vertebrata</taxon>
        <taxon>Euteleostomi</taxon>
        <taxon>Amphibia</taxon>
        <taxon>Batrachia</taxon>
        <taxon>Anura</taxon>
        <taxon>Pipoidea</taxon>
        <taxon>Pipidae</taxon>
        <taxon>Xenopodinae</taxon>
        <taxon>Xenopus</taxon>
        <taxon>Xenopus</taxon>
    </lineage>
</organism>
<feature type="transmembrane region" description="Helical" evidence="1">
    <location>
        <begin position="20"/>
        <end position="37"/>
    </location>
</feature>